<dbReference type="Pfam" id="PF03080">
    <property type="entry name" value="Neprosin"/>
    <property type="match status" value="1"/>
</dbReference>
<dbReference type="InterPro" id="IPR053168">
    <property type="entry name" value="Glutamic_endopeptidase"/>
</dbReference>
<keyword evidence="4" id="KW-1185">Reference proteome</keyword>
<dbReference type="STRING" id="3469.A0A4Y7IXF6"/>
<evidence type="ECO:0000313" key="4">
    <source>
        <dbReference type="Proteomes" id="UP000316621"/>
    </source>
</evidence>
<dbReference type="EMBL" id="CM010716">
    <property type="protein sequence ID" value="RZC52836.1"/>
    <property type="molecule type" value="Genomic_DNA"/>
</dbReference>
<name>A0A4Y7IXF6_PAPSO</name>
<dbReference type="Gene3D" id="3.90.1320.10">
    <property type="entry name" value="Outer-capsid protein sigma 3, large lobe"/>
    <property type="match status" value="1"/>
</dbReference>
<feature type="signal peptide" evidence="1">
    <location>
        <begin position="1"/>
        <end position="24"/>
    </location>
</feature>
<dbReference type="InterPro" id="IPR004314">
    <property type="entry name" value="Neprosin"/>
</dbReference>
<dbReference type="PROSITE" id="PS52045">
    <property type="entry name" value="NEPROSIN_PEP_CD"/>
    <property type="match status" value="1"/>
</dbReference>
<dbReference type="OMA" id="DSEFQYG"/>
<evidence type="ECO:0000256" key="1">
    <source>
        <dbReference type="SAM" id="SignalP"/>
    </source>
</evidence>
<dbReference type="PANTHER" id="PTHR31589">
    <property type="entry name" value="PROTEIN, PUTATIVE (DUF239)-RELATED-RELATED"/>
    <property type="match status" value="1"/>
</dbReference>
<dbReference type="Pfam" id="PF14365">
    <property type="entry name" value="Neprosin_AP"/>
    <property type="match status" value="1"/>
</dbReference>
<dbReference type="AlphaFoldDB" id="A0A4Y7IXF6"/>
<reference evidence="3 4" key="1">
    <citation type="journal article" date="2018" name="Science">
        <title>The opium poppy genome and morphinan production.</title>
        <authorList>
            <person name="Guo L."/>
            <person name="Winzer T."/>
            <person name="Yang X."/>
            <person name="Li Y."/>
            <person name="Ning Z."/>
            <person name="He Z."/>
            <person name="Teodor R."/>
            <person name="Lu Y."/>
            <person name="Bowser T.A."/>
            <person name="Graham I.A."/>
            <person name="Ye K."/>
        </authorList>
    </citation>
    <scope>NUCLEOTIDE SEQUENCE [LARGE SCALE GENOMIC DNA]</scope>
    <source>
        <strain evidence="4">cv. HN1</strain>
        <tissue evidence="3">Leaves</tissue>
    </source>
</reference>
<dbReference type="Gramene" id="RZC52836">
    <property type="protein sequence ID" value="RZC52836"/>
    <property type="gene ID" value="C5167_021272"/>
</dbReference>
<organism evidence="3 4">
    <name type="scientific">Papaver somniferum</name>
    <name type="common">Opium poppy</name>
    <dbReference type="NCBI Taxonomy" id="3469"/>
    <lineage>
        <taxon>Eukaryota</taxon>
        <taxon>Viridiplantae</taxon>
        <taxon>Streptophyta</taxon>
        <taxon>Embryophyta</taxon>
        <taxon>Tracheophyta</taxon>
        <taxon>Spermatophyta</taxon>
        <taxon>Magnoliopsida</taxon>
        <taxon>Ranunculales</taxon>
        <taxon>Papaveraceae</taxon>
        <taxon>Papaveroideae</taxon>
        <taxon>Papaver</taxon>
    </lineage>
</organism>
<evidence type="ECO:0000313" key="3">
    <source>
        <dbReference type="EMBL" id="RZC52836.1"/>
    </source>
</evidence>
<protein>
    <recommendedName>
        <fullName evidence="2">Neprosin PEP catalytic domain-containing protein</fullName>
    </recommendedName>
</protein>
<dbReference type="Proteomes" id="UP000316621">
    <property type="component" value="Chromosome 2"/>
</dbReference>
<feature type="domain" description="Neprosin PEP catalytic" evidence="2">
    <location>
        <begin position="134"/>
        <end position="381"/>
    </location>
</feature>
<sequence length="381" mass="42330">MAPSVGLKITNFLVLFMSLVLTYQQVIPVLEGRITTVSISSTEDDLERQPSRTPVKTIHTPWGDIYDCFEFHKQPAFDNFILKNHKTETREEMVSTYLDEVSGLVEGCPKGMVPIRRTTREDLVRAKSLLSLSNAPGSQFRAGITYVAKEGETIYGAMGRYNVWNPSTKQDQFTSGEMAVQFNEENQTTVIKVGWTVNPQLYGDNLTRAFIYWTADGAQKTGCYNTHCPGFIQVHSKITPDLPFGTTSKVNETQITVNFEISMEQTTGAWWLVAEGNVSIGYWPKELVPALGSGAGYVYWGGRAQASDGVGPPMGSGERSLSVDGTSVNGYVEQPRYIDKNSNALQPETVEVDMDCVQMYTERYYQEDNYLLFGGPGGDIC</sequence>
<accession>A0A4Y7IXF6</accession>
<evidence type="ECO:0000259" key="2">
    <source>
        <dbReference type="PROSITE" id="PS52045"/>
    </source>
</evidence>
<proteinExistence type="predicted"/>
<gene>
    <name evidence="3" type="ORF">C5167_021272</name>
</gene>
<dbReference type="PANTHER" id="PTHR31589:SF232">
    <property type="entry name" value="NEPROSIN DOMAIN-CONTAINING PROTEIN"/>
    <property type="match status" value="1"/>
</dbReference>
<feature type="chain" id="PRO_5021388072" description="Neprosin PEP catalytic domain-containing protein" evidence="1">
    <location>
        <begin position="25"/>
        <end position="381"/>
    </location>
</feature>
<keyword evidence="1" id="KW-0732">Signal</keyword>
<dbReference type="InterPro" id="IPR025521">
    <property type="entry name" value="Neprosin_propep"/>
</dbReference>